<dbReference type="Pfam" id="PF03108">
    <property type="entry name" value="DBD_Tnp_Mut"/>
    <property type="match status" value="1"/>
</dbReference>
<sequence>MKNDPLRVTVRCPMHGCPWRVHASHLQDGVTFQVKTMNAKHTCNHMKKVDIKMASSTWICDKILDNVKSNAKKSIADFQRDLEKKFNIKVPYHRVWATQEMALEKIHGKIEDSYKQIPDLHNQLLKHNPGSVVNTGFLVGCRPVIGVDSCHLKGKYKGVLLAATSIDGNHGIFPLAYAVCEEESAETWTWFLEF</sequence>
<protein>
    <recommendedName>
        <fullName evidence="5">Transposase MuDR plant domain-containing protein</fullName>
    </recommendedName>
</protein>
<dbReference type="PANTHER" id="PTHR31973">
    <property type="entry name" value="POLYPROTEIN, PUTATIVE-RELATED"/>
    <property type="match status" value="1"/>
</dbReference>
<feature type="domain" description="Transposase MuDR plant" evidence="1">
    <location>
        <begin position="2"/>
        <end position="34"/>
    </location>
</feature>
<evidence type="ECO:0000259" key="1">
    <source>
        <dbReference type="Pfam" id="PF03108"/>
    </source>
</evidence>
<evidence type="ECO:0000313" key="4">
    <source>
        <dbReference type="Proteomes" id="UP001180020"/>
    </source>
</evidence>
<keyword evidence="4" id="KW-1185">Reference proteome</keyword>
<feature type="domain" description="MULE transposase" evidence="2">
    <location>
        <begin position="144"/>
        <end position="193"/>
    </location>
</feature>
<dbReference type="AlphaFoldDB" id="A0AAV9CYK6"/>
<dbReference type="PANTHER" id="PTHR31973:SF188">
    <property type="entry name" value="POLYPROTEIN, PUTATIVE-RELATED"/>
    <property type="match status" value="1"/>
</dbReference>
<evidence type="ECO:0008006" key="5">
    <source>
        <dbReference type="Google" id="ProtNLM"/>
    </source>
</evidence>
<comment type="caution">
    <text evidence="3">The sequence shown here is derived from an EMBL/GenBank/DDBJ whole genome shotgun (WGS) entry which is preliminary data.</text>
</comment>
<dbReference type="Proteomes" id="UP001180020">
    <property type="component" value="Unassembled WGS sequence"/>
</dbReference>
<reference evidence="3" key="2">
    <citation type="submission" date="2023-06" db="EMBL/GenBank/DDBJ databases">
        <authorList>
            <person name="Ma L."/>
            <person name="Liu K.-W."/>
            <person name="Li Z."/>
            <person name="Hsiao Y.-Y."/>
            <person name="Qi Y."/>
            <person name="Fu T."/>
            <person name="Tang G."/>
            <person name="Zhang D."/>
            <person name="Sun W.-H."/>
            <person name="Liu D.-K."/>
            <person name="Li Y."/>
            <person name="Chen G.-Z."/>
            <person name="Liu X.-D."/>
            <person name="Liao X.-Y."/>
            <person name="Jiang Y.-T."/>
            <person name="Yu X."/>
            <person name="Hao Y."/>
            <person name="Huang J."/>
            <person name="Zhao X.-W."/>
            <person name="Ke S."/>
            <person name="Chen Y.-Y."/>
            <person name="Wu W.-L."/>
            <person name="Hsu J.-L."/>
            <person name="Lin Y.-F."/>
            <person name="Huang M.-D."/>
            <person name="Li C.-Y."/>
            <person name="Huang L."/>
            <person name="Wang Z.-W."/>
            <person name="Zhao X."/>
            <person name="Zhong W.-Y."/>
            <person name="Peng D.-H."/>
            <person name="Ahmad S."/>
            <person name="Lan S."/>
            <person name="Zhang J.-S."/>
            <person name="Tsai W.-C."/>
            <person name="Van De Peer Y."/>
            <person name="Liu Z.-J."/>
        </authorList>
    </citation>
    <scope>NUCLEOTIDE SEQUENCE</scope>
    <source>
        <strain evidence="3">CP</strain>
        <tissue evidence="3">Leaves</tissue>
    </source>
</reference>
<reference evidence="3" key="1">
    <citation type="journal article" date="2023" name="Nat. Commun.">
        <title>Diploid and tetraploid genomes of Acorus and the evolution of monocots.</title>
        <authorList>
            <person name="Ma L."/>
            <person name="Liu K.W."/>
            <person name="Li Z."/>
            <person name="Hsiao Y.Y."/>
            <person name="Qi Y."/>
            <person name="Fu T."/>
            <person name="Tang G.D."/>
            <person name="Zhang D."/>
            <person name="Sun W.H."/>
            <person name="Liu D.K."/>
            <person name="Li Y."/>
            <person name="Chen G.Z."/>
            <person name="Liu X.D."/>
            <person name="Liao X.Y."/>
            <person name="Jiang Y.T."/>
            <person name="Yu X."/>
            <person name="Hao Y."/>
            <person name="Huang J."/>
            <person name="Zhao X.W."/>
            <person name="Ke S."/>
            <person name="Chen Y.Y."/>
            <person name="Wu W.L."/>
            <person name="Hsu J.L."/>
            <person name="Lin Y.F."/>
            <person name="Huang M.D."/>
            <person name="Li C.Y."/>
            <person name="Huang L."/>
            <person name="Wang Z.W."/>
            <person name="Zhao X."/>
            <person name="Zhong W.Y."/>
            <person name="Peng D.H."/>
            <person name="Ahmad S."/>
            <person name="Lan S."/>
            <person name="Zhang J.S."/>
            <person name="Tsai W.C."/>
            <person name="Van de Peer Y."/>
            <person name="Liu Z.J."/>
        </authorList>
    </citation>
    <scope>NUCLEOTIDE SEQUENCE</scope>
    <source>
        <strain evidence="3">CP</strain>
    </source>
</reference>
<evidence type="ECO:0000259" key="2">
    <source>
        <dbReference type="Pfam" id="PF10551"/>
    </source>
</evidence>
<name>A0AAV9CYK6_ACOCL</name>
<evidence type="ECO:0000313" key="3">
    <source>
        <dbReference type="EMBL" id="KAK1294012.1"/>
    </source>
</evidence>
<proteinExistence type="predicted"/>
<gene>
    <name evidence="3" type="ORF">QJS10_CPA16g00605</name>
</gene>
<organism evidence="3 4">
    <name type="scientific">Acorus calamus</name>
    <name type="common">Sweet flag</name>
    <dbReference type="NCBI Taxonomy" id="4465"/>
    <lineage>
        <taxon>Eukaryota</taxon>
        <taxon>Viridiplantae</taxon>
        <taxon>Streptophyta</taxon>
        <taxon>Embryophyta</taxon>
        <taxon>Tracheophyta</taxon>
        <taxon>Spermatophyta</taxon>
        <taxon>Magnoliopsida</taxon>
        <taxon>Liliopsida</taxon>
        <taxon>Acoraceae</taxon>
        <taxon>Acorus</taxon>
    </lineage>
</organism>
<dbReference type="Pfam" id="PF10551">
    <property type="entry name" value="MULE"/>
    <property type="match status" value="1"/>
</dbReference>
<dbReference type="InterPro" id="IPR018289">
    <property type="entry name" value="MULE_transposase_dom"/>
</dbReference>
<dbReference type="InterPro" id="IPR004332">
    <property type="entry name" value="Transposase_MuDR"/>
</dbReference>
<dbReference type="EMBL" id="JAUJYO010000016">
    <property type="protein sequence ID" value="KAK1294012.1"/>
    <property type="molecule type" value="Genomic_DNA"/>
</dbReference>
<accession>A0AAV9CYK6</accession>